<dbReference type="EMBL" id="CP029822">
    <property type="protein sequence ID" value="AZS50305.1"/>
    <property type="molecule type" value="Genomic_DNA"/>
</dbReference>
<evidence type="ECO:0000313" key="12">
    <source>
        <dbReference type="EMBL" id="AZS50305.1"/>
    </source>
</evidence>
<dbReference type="InterPro" id="IPR001240">
    <property type="entry name" value="PRAI_dom"/>
</dbReference>
<dbReference type="KEGG" id="emo:DM558_05745"/>
<evidence type="ECO:0000256" key="9">
    <source>
        <dbReference type="ARBA" id="ARBA00023235"/>
    </source>
</evidence>
<comment type="catalytic activity">
    <reaction evidence="1 10">
        <text>N-(5-phospho-beta-D-ribosyl)anthranilate = 1-(2-carboxyphenylamino)-1-deoxy-D-ribulose 5-phosphate</text>
        <dbReference type="Rhea" id="RHEA:21540"/>
        <dbReference type="ChEBI" id="CHEBI:18277"/>
        <dbReference type="ChEBI" id="CHEBI:58613"/>
        <dbReference type="EC" id="5.3.1.24"/>
    </reaction>
</comment>
<keyword evidence="9 10" id="KW-0413">Isomerase</keyword>
<sequence length="207" mass="22830">MFVTRIKICGITRVEDAMAAVEAGADALGFVFYKDSPRAITIDQAKNICQNLPPFITSVGLFVNASNNGVLDIANYLHLDLLQFHGEESAEYCEQFNYPWIKALRVQPDTNIEMAIESYKESKGILLDSYVHGVQGGTGITFDWSLIPQNVSKPIILAGGLTIDNVQQAIQNCRPYAVDVSGGVELSKGIKDHDKIKRFIHNVKNSL</sequence>
<reference evidence="13" key="1">
    <citation type="submission" date="2018-06" db="EMBL/GenBank/DDBJ databases">
        <title>Complete genome of Pseudomonas insecticola strain QZS01.</title>
        <authorList>
            <person name="Wang J."/>
            <person name="Su Q."/>
        </authorList>
    </citation>
    <scope>NUCLEOTIDE SEQUENCE [LARGE SCALE GENOMIC DNA]</scope>
    <source>
        <strain evidence="13">QZS01</strain>
    </source>
</reference>
<dbReference type="Proteomes" id="UP000273143">
    <property type="component" value="Chromosome"/>
</dbReference>
<comment type="similarity">
    <text evidence="3 10">Belongs to the TrpF family.</text>
</comment>
<comment type="pathway">
    <text evidence="2 10">Amino-acid biosynthesis; L-tryptophan biosynthesis; L-tryptophan from chorismate: step 3/5.</text>
</comment>
<dbReference type="InterPro" id="IPR013785">
    <property type="entry name" value="Aldolase_TIM"/>
</dbReference>
<protein>
    <recommendedName>
        <fullName evidence="5 10">N-(5'-phosphoribosyl)anthranilate isomerase</fullName>
        <shortName evidence="10">PRAI</shortName>
        <ecNumber evidence="4 10">5.3.1.24</ecNumber>
    </recommendedName>
</protein>
<dbReference type="RefSeq" id="WP_127162563.1">
    <property type="nucleotide sequence ID" value="NZ_CP029822.1"/>
</dbReference>
<dbReference type="GO" id="GO:0000162">
    <property type="term" value="P:L-tryptophan biosynthetic process"/>
    <property type="evidence" value="ECO:0007669"/>
    <property type="project" value="UniProtKB-UniRule"/>
</dbReference>
<dbReference type="UniPathway" id="UPA00035">
    <property type="reaction ID" value="UER00042"/>
</dbReference>
<evidence type="ECO:0000256" key="6">
    <source>
        <dbReference type="ARBA" id="ARBA00022605"/>
    </source>
</evidence>
<evidence type="ECO:0000256" key="2">
    <source>
        <dbReference type="ARBA" id="ARBA00004664"/>
    </source>
</evidence>
<organism evidence="12 13">
    <name type="scientific">Entomomonas moraniae</name>
    <dbReference type="NCBI Taxonomy" id="2213226"/>
    <lineage>
        <taxon>Bacteria</taxon>
        <taxon>Pseudomonadati</taxon>
        <taxon>Pseudomonadota</taxon>
        <taxon>Gammaproteobacteria</taxon>
        <taxon>Pseudomonadales</taxon>
        <taxon>Pseudomonadaceae</taxon>
        <taxon>Entomomonas</taxon>
    </lineage>
</organism>
<dbReference type="Gene3D" id="3.20.20.70">
    <property type="entry name" value="Aldolase class I"/>
    <property type="match status" value="1"/>
</dbReference>
<dbReference type="InterPro" id="IPR044643">
    <property type="entry name" value="TrpF_fam"/>
</dbReference>
<dbReference type="NCBIfam" id="NF002298">
    <property type="entry name" value="PRK01222.1-4"/>
    <property type="match status" value="1"/>
</dbReference>
<dbReference type="NCBIfam" id="NF002299">
    <property type="entry name" value="PRK01222.1-6"/>
    <property type="match status" value="1"/>
</dbReference>
<proteinExistence type="inferred from homology"/>
<evidence type="ECO:0000259" key="11">
    <source>
        <dbReference type="Pfam" id="PF00697"/>
    </source>
</evidence>
<dbReference type="GO" id="GO:0004640">
    <property type="term" value="F:phosphoribosylanthranilate isomerase activity"/>
    <property type="evidence" value="ECO:0007669"/>
    <property type="project" value="UniProtKB-UniRule"/>
</dbReference>
<dbReference type="FunFam" id="3.20.20.70:FF:000075">
    <property type="entry name" value="Tryptophan biosynthesis protein TRP1"/>
    <property type="match status" value="1"/>
</dbReference>
<evidence type="ECO:0000256" key="3">
    <source>
        <dbReference type="ARBA" id="ARBA00007571"/>
    </source>
</evidence>
<dbReference type="InterPro" id="IPR011060">
    <property type="entry name" value="RibuloseP-bd_barrel"/>
</dbReference>
<evidence type="ECO:0000313" key="13">
    <source>
        <dbReference type="Proteomes" id="UP000273143"/>
    </source>
</evidence>
<dbReference type="AlphaFoldDB" id="A0A3Q9JL92"/>
<gene>
    <name evidence="10" type="primary">trpF</name>
    <name evidence="12" type="ORF">DM558_05745</name>
</gene>
<evidence type="ECO:0000256" key="7">
    <source>
        <dbReference type="ARBA" id="ARBA00022822"/>
    </source>
</evidence>
<dbReference type="HAMAP" id="MF_00135">
    <property type="entry name" value="PRAI"/>
    <property type="match status" value="1"/>
</dbReference>
<evidence type="ECO:0000256" key="4">
    <source>
        <dbReference type="ARBA" id="ARBA00012572"/>
    </source>
</evidence>
<dbReference type="PANTHER" id="PTHR42894:SF1">
    <property type="entry name" value="N-(5'-PHOSPHORIBOSYL)ANTHRANILATE ISOMERASE"/>
    <property type="match status" value="1"/>
</dbReference>
<accession>A0A3Q9JL92</accession>
<keyword evidence="8 10" id="KW-0057">Aromatic amino acid biosynthesis</keyword>
<dbReference type="EC" id="5.3.1.24" evidence="4 10"/>
<dbReference type="CDD" id="cd00405">
    <property type="entry name" value="PRAI"/>
    <property type="match status" value="1"/>
</dbReference>
<evidence type="ECO:0000256" key="10">
    <source>
        <dbReference type="HAMAP-Rule" id="MF_00135"/>
    </source>
</evidence>
<dbReference type="SUPFAM" id="SSF51366">
    <property type="entry name" value="Ribulose-phoshate binding barrel"/>
    <property type="match status" value="1"/>
</dbReference>
<keyword evidence="6 10" id="KW-0028">Amino-acid biosynthesis</keyword>
<evidence type="ECO:0000256" key="1">
    <source>
        <dbReference type="ARBA" id="ARBA00001164"/>
    </source>
</evidence>
<keyword evidence="13" id="KW-1185">Reference proteome</keyword>
<dbReference type="PANTHER" id="PTHR42894">
    <property type="entry name" value="N-(5'-PHOSPHORIBOSYL)ANTHRANILATE ISOMERASE"/>
    <property type="match status" value="1"/>
</dbReference>
<feature type="domain" description="N-(5'phosphoribosyl) anthranilate isomerase (PRAI)" evidence="11">
    <location>
        <begin position="6"/>
        <end position="201"/>
    </location>
</feature>
<dbReference type="Pfam" id="PF00697">
    <property type="entry name" value="PRAI"/>
    <property type="match status" value="1"/>
</dbReference>
<evidence type="ECO:0000256" key="8">
    <source>
        <dbReference type="ARBA" id="ARBA00023141"/>
    </source>
</evidence>
<keyword evidence="7 10" id="KW-0822">Tryptophan biosynthesis</keyword>
<name>A0A3Q9JL92_9GAMM</name>
<evidence type="ECO:0000256" key="5">
    <source>
        <dbReference type="ARBA" id="ARBA00022272"/>
    </source>
</evidence>